<dbReference type="OrthoDB" id="2788977at2759"/>
<dbReference type="EMBL" id="JAGFBS010000001">
    <property type="protein sequence ID" value="KAG6381679.1"/>
    <property type="molecule type" value="Genomic_DNA"/>
</dbReference>
<protein>
    <submittedName>
        <fullName evidence="2">Uncharacterized protein</fullName>
    </submittedName>
</protein>
<gene>
    <name evidence="2" type="ORF">JVT61DRAFT_280</name>
</gene>
<keyword evidence="3" id="KW-1185">Reference proteome</keyword>
<feature type="transmembrane region" description="Helical" evidence="1">
    <location>
        <begin position="176"/>
        <end position="197"/>
    </location>
</feature>
<organism evidence="2 3">
    <name type="scientific">Boletus reticuloceps</name>
    <dbReference type="NCBI Taxonomy" id="495285"/>
    <lineage>
        <taxon>Eukaryota</taxon>
        <taxon>Fungi</taxon>
        <taxon>Dikarya</taxon>
        <taxon>Basidiomycota</taxon>
        <taxon>Agaricomycotina</taxon>
        <taxon>Agaricomycetes</taxon>
        <taxon>Agaricomycetidae</taxon>
        <taxon>Boletales</taxon>
        <taxon>Boletineae</taxon>
        <taxon>Boletaceae</taxon>
        <taxon>Boletoideae</taxon>
        <taxon>Boletus</taxon>
    </lineage>
</organism>
<keyword evidence="1" id="KW-0472">Membrane</keyword>
<name>A0A8I2YYF4_9AGAM</name>
<evidence type="ECO:0000256" key="1">
    <source>
        <dbReference type="SAM" id="Phobius"/>
    </source>
</evidence>
<accession>A0A8I2YYF4</accession>
<reference evidence="2" key="1">
    <citation type="submission" date="2021-03" db="EMBL/GenBank/DDBJ databases">
        <title>Evolutionary innovations through gain and loss of genes in the ectomycorrhizal Boletales.</title>
        <authorList>
            <person name="Wu G."/>
            <person name="Miyauchi S."/>
            <person name="Morin E."/>
            <person name="Yang Z.-L."/>
            <person name="Xu J."/>
            <person name="Martin F.M."/>
        </authorList>
    </citation>
    <scope>NUCLEOTIDE SEQUENCE</scope>
    <source>
        <strain evidence="2">BR01</strain>
    </source>
</reference>
<keyword evidence="1" id="KW-0812">Transmembrane</keyword>
<keyword evidence="1" id="KW-1133">Transmembrane helix</keyword>
<evidence type="ECO:0000313" key="2">
    <source>
        <dbReference type="EMBL" id="KAG6381679.1"/>
    </source>
</evidence>
<comment type="caution">
    <text evidence="2">The sequence shown here is derived from an EMBL/GenBank/DDBJ whole genome shotgun (WGS) entry which is preliminary data.</text>
</comment>
<dbReference type="AlphaFoldDB" id="A0A8I2YYF4"/>
<evidence type="ECO:0000313" key="3">
    <source>
        <dbReference type="Proteomes" id="UP000683000"/>
    </source>
</evidence>
<sequence>MLRPLQVARQQPEIVQPARAFSYPSMDDDDSPRIDRQAKRALSRAVQCDAQIKDLDSKLREHLGNFRAIDSSIKGALAELNRNIQRADQALSSDIPKLRDELEDSLVILQDLSTTLPRIRSRVANIRLAYDSGRTKAQELVSSLTWLNTDFRGRWRLIIFTSSAPVSWRWKALMRISFAILLVTFLWVAWVAMSGAYRAHRQRLVWGERLMS</sequence>
<dbReference type="Proteomes" id="UP000683000">
    <property type="component" value="Unassembled WGS sequence"/>
</dbReference>
<proteinExistence type="predicted"/>